<feature type="transmembrane region" description="Helical" evidence="1">
    <location>
        <begin position="21"/>
        <end position="41"/>
    </location>
</feature>
<accession>A0ABU6WH73</accession>
<feature type="transmembrane region" description="Helical" evidence="1">
    <location>
        <begin position="53"/>
        <end position="79"/>
    </location>
</feature>
<gene>
    <name evidence="2" type="ORF">PIB30_039276</name>
</gene>
<protein>
    <submittedName>
        <fullName evidence="2">Uncharacterized protein</fullName>
    </submittedName>
</protein>
<keyword evidence="3" id="KW-1185">Reference proteome</keyword>
<sequence>MAARRRFTMFATEKERSECEVKVFLMERIAVGLIFMVTASIGKQWPRAHIYDAHTWLFISLVVITYTMGPAFCLFRWLYTAVTGRKVSPWIGSKLFLLERSFLIACIPAAGDINNCSGESYSNYFGQTEKEHDNGNEEIISAKEKKNMIEEED</sequence>
<evidence type="ECO:0000313" key="3">
    <source>
        <dbReference type="Proteomes" id="UP001341840"/>
    </source>
</evidence>
<dbReference type="EMBL" id="JASCZI010181449">
    <property type="protein sequence ID" value="MED6183608.1"/>
    <property type="molecule type" value="Genomic_DNA"/>
</dbReference>
<evidence type="ECO:0000313" key="2">
    <source>
        <dbReference type="EMBL" id="MED6183608.1"/>
    </source>
</evidence>
<organism evidence="2 3">
    <name type="scientific">Stylosanthes scabra</name>
    <dbReference type="NCBI Taxonomy" id="79078"/>
    <lineage>
        <taxon>Eukaryota</taxon>
        <taxon>Viridiplantae</taxon>
        <taxon>Streptophyta</taxon>
        <taxon>Embryophyta</taxon>
        <taxon>Tracheophyta</taxon>
        <taxon>Spermatophyta</taxon>
        <taxon>Magnoliopsida</taxon>
        <taxon>eudicotyledons</taxon>
        <taxon>Gunneridae</taxon>
        <taxon>Pentapetalae</taxon>
        <taxon>rosids</taxon>
        <taxon>fabids</taxon>
        <taxon>Fabales</taxon>
        <taxon>Fabaceae</taxon>
        <taxon>Papilionoideae</taxon>
        <taxon>50 kb inversion clade</taxon>
        <taxon>dalbergioids sensu lato</taxon>
        <taxon>Dalbergieae</taxon>
        <taxon>Pterocarpus clade</taxon>
        <taxon>Stylosanthes</taxon>
    </lineage>
</organism>
<keyword evidence="1" id="KW-0472">Membrane</keyword>
<reference evidence="2 3" key="1">
    <citation type="journal article" date="2023" name="Plants (Basel)">
        <title>Bridging the Gap: Combining Genomics and Transcriptomics Approaches to Understand Stylosanthes scabra, an Orphan Legume from the Brazilian Caatinga.</title>
        <authorList>
            <person name="Ferreira-Neto J.R.C."/>
            <person name="da Silva M.D."/>
            <person name="Binneck E."/>
            <person name="de Melo N.F."/>
            <person name="da Silva R.H."/>
            <person name="de Melo A.L.T.M."/>
            <person name="Pandolfi V."/>
            <person name="Bustamante F.O."/>
            <person name="Brasileiro-Vidal A.C."/>
            <person name="Benko-Iseppon A.M."/>
        </authorList>
    </citation>
    <scope>NUCLEOTIDE SEQUENCE [LARGE SCALE GENOMIC DNA]</scope>
    <source>
        <tissue evidence="2">Leaves</tissue>
    </source>
</reference>
<comment type="caution">
    <text evidence="2">The sequence shown here is derived from an EMBL/GenBank/DDBJ whole genome shotgun (WGS) entry which is preliminary data.</text>
</comment>
<dbReference type="Proteomes" id="UP001341840">
    <property type="component" value="Unassembled WGS sequence"/>
</dbReference>
<proteinExistence type="predicted"/>
<keyword evidence="1" id="KW-0812">Transmembrane</keyword>
<evidence type="ECO:0000256" key="1">
    <source>
        <dbReference type="SAM" id="Phobius"/>
    </source>
</evidence>
<name>A0ABU6WH73_9FABA</name>
<keyword evidence="1" id="KW-1133">Transmembrane helix</keyword>